<accession>A0AAP0HR13</accession>
<evidence type="ECO:0000313" key="3">
    <source>
        <dbReference type="Proteomes" id="UP001419268"/>
    </source>
</evidence>
<dbReference type="InterPro" id="IPR011024">
    <property type="entry name" value="G_crystallin-like"/>
</dbReference>
<comment type="caution">
    <text evidence="2">The sequence shown here is derived from an EMBL/GenBank/DDBJ whole genome shotgun (WGS) entry which is preliminary data.</text>
</comment>
<dbReference type="GO" id="GO:0045926">
    <property type="term" value="P:negative regulation of growth"/>
    <property type="evidence" value="ECO:0007669"/>
    <property type="project" value="InterPro"/>
</dbReference>
<keyword evidence="3" id="KW-1185">Reference proteome</keyword>
<dbReference type="InterPro" id="IPR015201">
    <property type="entry name" value="Antimicrobial_MiAMP1"/>
</dbReference>
<dbReference type="GO" id="GO:0006952">
    <property type="term" value="P:defense response"/>
    <property type="evidence" value="ECO:0007669"/>
    <property type="project" value="InterPro"/>
</dbReference>
<dbReference type="Proteomes" id="UP001419268">
    <property type="component" value="Unassembled WGS sequence"/>
</dbReference>
<feature type="signal peptide" evidence="1">
    <location>
        <begin position="1"/>
        <end position="27"/>
    </location>
</feature>
<keyword evidence="1" id="KW-0732">Signal</keyword>
<evidence type="ECO:0000256" key="1">
    <source>
        <dbReference type="SAM" id="SignalP"/>
    </source>
</evidence>
<dbReference type="AlphaFoldDB" id="A0AAP0HR13"/>
<reference evidence="2 3" key="1">
    <citation type="submission" date="2024-01" db="EMBL/GenBank/DDBJ databases">
        <title>Genome assemblies of Stephania.</title>
        <authorList>
            <person name="Yang L."/>
        </authorList>
    </citation>
    <scope>NUCLEOTIDE SEQUENCE [LARGE SCALE GENOMIC DNA]</scope>
    <source>
        <strain evidence="2">JXDWG</strain>
        <tissue evidence="2">Leaf</tissue>
    </source>
</reference>
<protein>
    <recommendedName>
        <fullName evidence="4">Antimicrobial peptide 1</fullName>
    </recommendedName>
</protein>
<sequence length="103" mass="11052">MALIKSSKAIIAMVLTVALVMTDVANASSLIAWSGPGCNNRAVQYRKCGCSNINEHGGYTFTYNGQTAAMYNQPNCNGVAHTRFNSGARSCSAFGWKSMFIQC</sequence>
<dbReference type="InterPro" id="IPR015791">
    <property type="entry name" value="Antimic/Inh_G_crystallin-like"/>
</dbReference>
<organism evidence="2 3">
    <name type="scientific">Stephania cephalantha</name>
    <dbReference type="NCBI Taxonomy" id="152367"/>
    <lineage>
        <taxon>Eukaryota</taxon>
        <taxon>Viridiplantae</taxon>
        <taxon>Streptophyta</taxon>
        <taxon>Embryophyta</taxon>
        <taxon>Tracheophyta</taxon>
        <taxon>Spermatophyta</taxon>
        <taxon>Magnoliopsida</taxon>
        <taxon>Ranunculales</taxon>
        <taxon>Menispermaceae</taxon>
        <taxon>Menispermoideae</taxon>
        <taxon>Cissampelideae</taxon>
        <taxon>Stephania</taxon>
    </lineage>
</organism>
<dbReference type="EMBL" id="JBBNAG010000011">
    <property type="protein sequence ID" value="KAK9093732.1"/>
    <property type="molecule type" value="Genomic_DNA"/>
</dbReference>
<feature type="chain" id="PRO_5042969431" description="Antimicrobial peptide 1" evidence="1">
    <location>
        <begin position="28"/>
        <end position="103"/>
    </location>
</feature>
<gene>
    <name evidence="2" type="ORF">Scep_025201</name>
</gene>
<evidence type="ECO:0008006" key="4">
    <source>
        <dbReference type="Google" id="ProtNLM"/>
    </source>
</evidence>
<proteinExistence type="predicted"/>
<name>A0AAP0HR13_9MAGN</name>
<dbReference type="SUPFAM" id="SSF49695">
    <property type="entry name" value="gamma-Crystallin-like"/>
    <property type="match status" value="1"/>
</dbReference>
<dbReference type="Pfam" id="PF09117">
    <property type="entry name" value="MiAMP1"/>
    <property type="match status" value="1"/>
</dbReference>
<dbReference type="Gene3D" id="2.60.20.30">
    <property type="match status" value="1"/>
</dbReference>
<evidence type="ECO:0000313" key="2">
    <source>
        <dbReference type="EMBL" id="KAK9093732.1"/>
    </source>
</evidence>